<dbReference type="Pfam" id="PF01926">
    <property type="entry name" value="MMR_HSR1"/>
    <property type="match status" value="1"/>
</dbReference>
<evidence type="ECO:0000256" key="6">
    <source>
        <dbReference type="ARBA" id="ARBA00030975"/>
    </source>
</evidence>
<gene>
    <name evidence="9" type="ORF">J437_LFUL001176</name>
</gene>
<dbReference type="Gene3D" id="3.30.300.20">
    <property type="match status" value="1"/>
</dbReference>
<feature type="region of interest" description="G1" evidence="7">
    <location>
        <begin position="94"/>
        <end position="101"/>
    </location>
</feature>
<evidence type="ECO:0000256" key="5">
    <source>
        <dbReference type="ARBA" id="ARBA00023134"/>
    </source>
</evidence>
<keyword evidence="10" id="KW-1185">Reference proteome</keyword>
<dbReference type="InterPro" id="IPR004044">
    <property type="entry name" value="KH_dom_type_2"/>
</dbReference>
<evidence type="ECO:0000256" key="2">
    <source>
        <dbReference type="ARBA" id="ARBA00019149"/>
    </source>
</evidence>
<keyword evidence="4" id="KW-0694">RNA-binding</keyword>
<proteinExistence type="inferred from homology"/>
<feature type="region of interest" description="G2" evidence="7">
    <location>
        <begin position="120"/>
        <end position="124"/>
    </location>
</feature>
<feature type="region of interest" description="G4" evidence="7">
    <location>
        <begin position="210"/>
        <end position="213"/>
    </location>
</feature>
<dbReference type="Pfam" id="PF07650">
    <property type="entry name" value="KH_2"/>
    <property type="match status" value="1"/>
</dbReference>
<protein>
    <recommendedName>
        <fullName evidence="2">GTPase Era, mitochondrial</fullName>
    </recommendedName>
    <alternativeName>
        <fullName evidence="6">ERA-like protein 1</fullName>
    </alternativeName>
</protein>
<dbReference type="GO" id="GO:0005759">
    <property type="term" value="C:mitochondrial matrix"/>
    <property type="evidence" value="ECO:0007669"/>
    <property type="project" value="TreeGrafter"/>
</dbReference>
<dbReference type="Proteomes" id="UP000792457">
    <property type="component" value="Unassembled WGS sequence"/>
</dbReference>
<accession>A0A8K0JWR0</accession>
<evidence type="ECO:0000256" key="7">
    <source>
        <dbReference type="PROSITE-ProRule" id="PRU01050"/>
    </source>
</evidence>
<dbReference type="InterPro" id="IPR006073">
    <property type="entry name" value="GTP-bd"/>
</dbReference>
<name>A0A8K0JWR0_LADFU</name>
<evidence type="ECO:0000313" key="10">
    <source>
        <dbReference type="Proteomes" id="UP000792457"/>
    </source>
</evidence>
<dbReference type="OrthoDB" id="8954335at2759"/>
<dbReference type="InterPro" id="IPR030388">
    <property type="entry name" value="G_ERA_dom"/>
</dbReference>
<evidence type="ECO:0000259" key="8">
    <source>
        <dbReference type="PROSITE" id="PS51713"/>
    </source>
</evidence>
<dbReference type="GO" id="GO:0043024">
    <property type="term" value="F:ribosomal small subunit binding"/>
    <property type="evidence" value="ECO:0007669"/>
    <property type="project" value="TreeGrafter"/>
</dbReference>
<keyword evidence="3 7" id="KW-0547">Nucleotide-binding</keyword>
<evidence type="ECO:0000256" key="4">
    <source>
        <dbReference type="ARBA" id="ARBA00022884"/>
    </source>
</evidence>
<dbReference type="EMBL" id="KZ308157">
    <property type="protein sequence ID" value="KAG8223302.1"/>
    <property type="molecule type" value="Genomic_DNA"/>
</dbReference>
<dbReference type="AlphaFoldDB" id="A0A8K0JWR0"/>
<comment type="caution">
    <text evidence="9">The sequence shown here is derived from an EMBL/GenBank/DDBJ whole genome shotgun (WGS) entry which is preliminary data.</text>
</comment>
<dbReference type="CDD" id="cd04163">
    <property type="entry name" value="Era"/>
    <property type="match status" value="1"/>
</dbReference>
<feature type="region of interest" description="G5" evidence="7">
    <location>
        <begin position="285"/>
        <end position="287"/>
    </location>
</feature>
<dbReference type="PROSITE" id="PS51713">
    <property type="entry name" value="G_ERA"/>
    <property type="match status" value="1"/>
</dbReference>
<dbReference type="GO" id="GO:0005525">
    <property type="term" value="F:GTP binding"/>
    <property type="evidence" value="ECO:0007669"/>
    <property type="project" value="UniProtKB-UniRule"/>
</dbReference>
<evidence type="ECO:0000256" key="1">
    <source>
        <dbReference type="ARBA" id="ARBA00007921"/>
    </source>
</evidence>
<dbReference type="GO" id="GO:0019843">
    <property type="term" value="F:rRNA binding"/>
    <property type="evidence" value="ECO:0007669"/>
    <property type="project" value="TreeGrafter"/>
</dbReference>
<keyword evidence="5 7" id="KW-0342">GTP-binding</keyword>
<dbReference type="CDD" id="cd22534">
    <property type="entry name" value="KH-II_Era"/>
    <property type="match status" value="1"/>
</dbReference>
<dbReference type="InterPro" id="IPR027417">
    <property type="entry name" value="P-loop_NTPase"/>
</dbReference>
<dbReference type="PANTHER" id="PTHR42698:SF1">
    <property type="entry name" value="GTPASE ERA, MITOCHONDRIAL"/>
    <property type="match status" value="1"/>
</dbReference>
<evidence type="ECO:0000256" key="3">
    <source>
        <dbReference type="ARBA" id="ARBA00022741"/>
    </source>
</evidence>
<evidence type="ECO:0000313" key="9">
    <source>
        <dbReference type="EMBL" id="KAG8223302.1"/>
    </source>
</evidence>
<dbReference type="NCBIfam" id="TIGR00231">
    <property type="entry name" value="small_GTP"/>
    <property type="match status" value="1"/>
</dbReference>
<reference evidence="9" key="2">
    <citation type="submission" date="2017-10" db="EMBL/GenBank/DDBJ databases">
        <title>Ladona fulva Genome sequencing and assembly.</title>
        <authorList>
            <person name="Murali S."/>
            <person name="Richards S."/>
            <person name="Bandaranaike D."/>
            <person name="Bellair M."/>
            <person name="Blankenburg K."/>
            <person name="Chao H."/>
            <person name="Dinh H."/>
            <person name="Doddapaneni H."/>
            <person name="Dugan-Rocha S."/>
            <person name="Elkadiri S."/>
            <person name="Gnanaolivu R."/>
            <person name="Hernandez B."/>
            <person name="Skinner E."/>
            <person name="Javaid M."/>
            <person name="Lee S."/>
            <person name="Li M."/>
            <person name="Ming W."/>
            <person name="Munidasa M."/>
            <person name="Muniz J."/>
            <person name="Nguyen L."/>
            <person name="Hughes D."/>
            <person name="Osuji N."/>
            <person name="Pu L.-L."/>
            <person name="Puazo M."/>
            <person name="Qu C."/>
            <person name="Quiroz J."/>
            <person name="Raj R."/>
            <person name="Weissenberger G."/>
            <person name="Xin Y."/>
            <person name="Zou X."/>
            <person name="Han Y."/>
            <person name="Worley K."/>
            <person name="Muzny D."/>
            <person name="Gibbs R."/>
        </authorList>
    </citation>
    <scope>NUCLEOTIDE SEQUENCE</scope>
    <source>
        <strain evidence="9">Sampled in the wild</strain>
    </source>
</reference>
<sequence length="414" mass="46601">MLRMGSGFYMCRRLNLISEISRIANLSRSEFRPLDLLKCNSLKTLNFMSTISDGIGYDYINKFKNESNQIELPVRTSRENVDPVTKIIKVSIVGSPNAGKSTFINNLINRRIFPVSSKVHTTRHKARAILNEGIIQVVLLDTPGLVDVQNSKRHNLEKSFLVDPELSIKESDLIAVIHDVSNAWTRDRLDVKILRLLQFHRDKPSMLILNKVDAMKSKRQLLDLAHTLTCGSLKSYENDNLEYHGEISEEQVAENTTESSSAEEGIVGSDVNAKGWPGFECVFMISALKGIGVNDVKDYILQKSIPGFWMYGSNVYTDQKLEEIVVLAIREKLLECLPQEIPYNVKTTLEHLHVSPTGDVIAVASVICSNKRQQKLIIGKGGEKIRYIAKGAEEALMNTFMENVSLKIRVESKH</sequence>
<dbReference type="SUPFAM" id="SSF52540">
    <property type="entry name" value="P-loop containing nucleoside triphosphate hydrolases"/>
    <property type="match status" value="1"/>
</dbReference>
<dbReference type="InterPro" id="IPR015946">
    <property type="entry name" value="KH_dom-like_a/b"/>
</dbReference>
<dbReference type="PANTHER" id="PTHR42698">
    <property type="entry name" value="GTPASE ERA"/>
    <property type="match status" value="1"/>
</dbReference>
<dbReference type="SUPFAM" id="SSF54814">
    <property type="entry name" value="Prokaryotic type KH domain (KH-domain type II)"/>
    <property type="match status" value="1"/>
</dbReference>
<feature type="domain" description="Era-type G" evidence="8">
    <location>
        <begin position="86"/>
        <end position="307"/>
    </location>
</feature>
<organism evidence="9 10">
    <name type="scientific">Ladona fulva</name>
    <name type="common">Scarce chaser dragonfly</name>
    <name type="synonym">Libellula fulva</name>
    <dbReference type="NCBI Taxonomy" id="123851"/>
    <lineage>
        <taxon>Eukaryota</taxon>
        <taxon>Metazoa</taxon>
        <taxon>Ecdysozoa</taxon>
        <taxon>Arthropoda</taxon>
        <taxon>Hexapoda</taxon>
        <taxon>Insecta</taxon>
        <taxon>Pterygota</taxon>
        <taxon>Palaeoptera</taxon>
        <taxon>Odonata</taxon>
        <taxon>Epiprocta</taxon>
        <taxon>Anisoptera</taxon>
        <taxon>Libelluloidea</taxon>
        <taxon>Libellulidae</taxon>
        <taxon>Ladona</taxon>
    </lineage>
</organism>
<dbReference type="PRINTS" id="PR00326">
    <property type="entry name" value="GTP1OBG"/>
</dbReference>
<dbReference type="InterPro" id="IPR005662">
    <property type="entry name" value="GTPase_Era-like"/>
</dbReference>
<dbReference type="Gene3D" id="3.40.50.300">
    <property type="entry name" value="P-loop containing nucleotide triphosphate hydrolases"/>
    <property type="match status" value="1"/>
</dbReference>
<reference evidence="9" key="1">
    <citation type="submission" date="2013-04" db="EMBL/GenBank/DDBJ databases">
        <authorList>
            <person name="Qu J."/>
            <person name="Murali S.C."/>
            <person name="Bandaranaike D."/>
            <person name="Bellair M."/>
            <person name="Blankenburg K."/>
            <person name="Chao H."/>
            <person name="Dinh H."/>
            <person name="Doddapaneni H."/>
            <person name="Downs B."/>
            <person name="Dugan-Rocha S."/>
            <person name="Elkadiri S."/>
            <person name="Gnanaolivu R.D."/>
            <person name="Hernandez B."/>
            <person name="Javaid M."/>
            <person name="Jayaseelan J.C."/>
            <person name="Lee S."/>
            <person name="Li M."/>
            <person name="Ming W."/>
            <person name="Munidasa M."/>
            <person name="Muniz J."/>
            <person name="Nguyen L."/>
            <person name="Ongeri F."/>
            <person name="Osuji N."/>
            <person name="Pu L.-L."/>
            <person name="Puazo M."/>
            <person name="Qu C."/>
            <person name="Quiroz J."/>
            <person name="Raj R."/>
            <person name="Weissenberger G."/>
            <person name="Xin Y."/>
            <person name="Zou X."/>
            <person name="Han Y."/>
            <person name="Richards S."/>
            <person name="Worley K."/>
            <person name="Muzny D."/>
            <person name="Gibbs R."/>
        </authorList>
    </citation>
    <scope>NUCLEOTIDE SEQUENCE</scope>
    <source>
        <strain evidence="9">Sampled in the wild</strain>
    </source>
</reference>
<comment type="similarity">
    <text evidence="1 7">Belongs to the TRAFAC class TrmE-Era-EngA-EngB-Septin-like GTPase superfamily. Era GTPase family.</text>
</comment>
<feature type="region of interest" description="G3" evidence="7">
    <location>
        <begin position="141"/>
        <end position="144"/>
    </location>
</feature>
<dbReference type="GO" id="GO:0000028">
    <property type="term" value="P:ribosomal small subunit assembly"/>
    <property type="evidence" value="ECO:0007669"/>
    <property type="project" value="TreeGrafter"/>
</dbReference>
<dbReference type="InterPro" id="IPR009019">
    <property type="entry name" value="KH_sf_prok-type"/>
</dbReference>
<dbReference type="InterPro" id="IPR005225">
    <property type="entry name" value="Small_GTP-bd"/>
</dbReference>